<dbReference type="SUPFAM" id="SSF103473">
    <property type="entry name" value="MFS general substrate transporter"/>
    <property type="match status" value="1"/>
</dbReference>
<feature type="transmembrane region" description="Helical" evidence="6">
    <location>
        <begin position="280"/>
        <end position="302"/>
    </location>
</feature>
<dbReference type="RefSeq" id="WP_072246635.1">
    <property type="nucleotide sequence ID" value="NZ_FBYC01000004.1"/>
</dbReference>
<evidence type="ECO:0000313" key="10">
    <source>
        <dbReference type="Proteomes" id="UP000182045"/>
    </source>
</evidence>
<evidence type="ECO:0000313" key="7">
    <source>
        <dbReference type="EMBL" id="CUX82700.1"/>
    </source>
</evidence>
<evidence type="ECO:0000256" key="6">
    <source>
        <dbReference type="SAM" id="Phobius"/>
    </source>
</evidence>
<gene>
    <name evidence="7" type="ORF">Ga0058931_2535</name>
    <name evidence="8" type="ORF">HLUCCA05_00795</name>
</gene>
<feature type="transmembrane region" description="Helical" evidence="6">
    <location>
        <begin position="148"/>
        <end position="168"/>
    </location>
</feature>
<protein>
    <submittedName>
        <fullName evidence="7">MFS transporter, UMF1 family</fullName>
    </submittedName>
    <submittedName>
        <fullName evidence="8">UMF1 family major facilitator transporter</fullName>
    </submittedName>
</protein>
<dbReference type="STRING" id="1666912.Ga0058931_2535"/>
<feature type="transmembrane region" description="Helical" evidence="6">
    <location>
        <begin position="418"/>
        <end position="437"/>
    </location>
</feature>
<dbReference type="PANTHER" id="PTHR23519:SF1">
    <property type="entry name" value="AUTOPHAGY-RELATED PROTEIN 22"/>
    <property type="match status" value="1"/>
</dbReference>
<dbReference type="InterPro" id="IPR050495">
    <property type="entry name" value="ATG22/LtaA_families"/>
</dbReference>
<dbReference type="Proteomes" id="UP000050413">
    <property type="component" value="Unassembled WGS sequence"/>
</dbReference>
<keyword evidence="2" id="KW-0813">Transport</keyword>
<feature type="transmembrane region" description="Helical" evidence="6">
    <location>
        <begin position="21"/>
        <end position="39"/>
    </location>
</feature>
<keyword evidence="10" id="KW-1185">Reference proteome</keyword>
<comment type="caution">
    <text evidence="8">The sequence shown here is derived from an EMBL/GenBank/DDBJ whole genome shotgun (WGS) entry which is preliminary data.</text>
</comment>
<dbReference type="OrthoDB" id="9768783at2"/>
<feature type="transmembrane region" description="Helical" evidence="6">
    <location>
        <begin position="80"/>
        <end position="99"/>
    </location>
</feature>
<feature type="transmembrane region" description="Helical" evidence="6">
    <location>
        <begin position="51"/>
        <end position="71"/>
    </location>
</feature>
<dbReference type="InterPro" id="IPR036259">
    <property type="entry name" value="MFS_trans_sf"/>
</dbReference>
<sequence>MTLPRKHIWGWWAFDWANQPYNTLLLTFIFAPYFASAVAPDPVTGQALWGWMLAASGLVIALAAPVMGAIADSSGNRRSWLLLWSALYVLGSGALWLAVPGADAMTIALVLLAFAIGLVGLEFGIVFTNAVLPDLGHRDDLGRISGTGWALGYVGGLVSLVVMLLFLAENDQGVTLIGLSPPFGLDADAREGTRLVGPLTALWYLVFVIPFFLWVPVKSATVRVQGAVRRGLQELGESLRALPTRKSLFSYLGASLLYRDALNGIYAFGGIYAAGVLGWSIVQIGVFGILAAAVGALACWLAGKLDSRFGPKPVIVGSVVLLMVVCVIIVGTDRSMALFLPVAEGSRLPDITFYICGALIGAGGGSLQSASRTMMVRQADPARMTEGFGLYALSGKALAFLAPALVALVTTLTDSQRMGVTPLIVLFVAGLVLLSFVDPDGEPEFRCAPS</sequence>
<name>A0A0P7WLI9_9RHOB</name>
<reference evidence="7 10" key="2">
    <citation type="submission" date="2016-01" db="EMBL/GenBank/DDBJ databases">
        <authorList>
            <person name="Varghese N."/>
        </authorList>
    </citation>
    <scope>NUCLEOTIDE SEQUENCE [LARGE SCALE GENOMIC DNA]</scope>
    <source>
        <strain evidence="7 10">HL-91</strain>
    </source>
</reference>
<accession>A0A0P7WLI9</accession>
<feature type="transmembrane region" description="Helical" evidence="6">
    <location>
        <begin position="314"/>
        <end position="331"/>
    </location>
</feature>
<evidence type="ECO:0000256" key="3">
    <source>
        <dbReference type="ARBA" id="ARBA00022692"/>
    </source>
</evidence>
<evidence type="ECO:0000256" key="2">
    <source>
        <dbReference type="ARBA" id="ARBA00022448"/>
    </source>
</evidence>
<dbReference type="PATRIC" id="fig|1666912.4.peg.1304"/>
<reference evidence="8 9" key="1">
    <citation type="submission" date="2015-09" db="EMBL/GenBank/DDBJ databases">
        <title>Identification and resolution of microdiversity through metagenomic sequencing of parallel consortia.</title>
        <authorList>
            <person name="Nelson W.C."/>
            <person name="Romine M.F."/>
            <person name="Lindemann S.R."/>
        </authorList>
    </citation>
    <scope>NUCLEOTIDE SEQUENCE [LARGE SCALE GENOMIC DNA]</scope>
    <source>
        <strain evidence="8">HL-91</strain>
    </source>
</reference>
<evidence type="ECO:0000313" key="9">
    <source>
        <dbReference type="Proteomes" id="UP000050413"/>
    </source>
</evidence>
<comment type="subcellular location">
    <subcellularLocation>
        <location evidence="1">Endomembrane system</location>
        <topology evidence="1">Multi-pass membrane protein</topology>
    </subcellularLocation>
</comment>
<dbReference type="Pfam" id="PF11700">
    <property type="entry name" value="ATG22"/>
    <property type="match status" value="1"/>
</dbReference>
<proteinExistence type="predicted"/>
<dbReference type="GO" id="GO:0012505">
    <property type="term" value="C:endomembrane system"/>
    <property type="evidence" value="ECO:0007669"/>
    <property type="project" value="UniProtKB-SubCell"/>
</dbReference>
<feature type="transmembrane region" description="Helical" evidence="6">
    <location>
        <begin position="351"/>
        <end position="367"/>
    </location>
</feature>
<dbReference type="EMBL" id="FBYC01000004">
    <property type="protein sequence ID" value="CUX82700.1"/>
    <property type="molecule type" value="Genomic_DNA"/>
</dbReference>
<organism evidence="8 9">
    <name type="scientific">Roseibaca calidilacus</name>
    <dbReference type="NCBI Taxonomy" id="1666912"/>
    <lineage>
        <taxon>Bacteria</taxon>
        <taxon>Pseudomonadati</taxon>
        <taxon>Pseudomonadota</taxon>
        <taxon>Alphaproteobacteria</taxon>
        <taxon>Rhodobacterales</taxon>
        <taxon>Paracoccaceae</taxon>
        <taxon>Roseinatronobacter</taxon>
    </lineage>
</organism>
<dbReference type="EMBL" id="LJSG01000013">
    <property type="protein sequence ID" value="KPP91680.1"/>
    <property type="molecule type" value="Genomic_DNA"/>
</dbReference>
<keyword evidence="4 6" id="KW-1133">Transmembrane helix</keyword>
<keyword evidence="3 6" id="KW-0812">Transmembrane</keyword>
<feature type="transmembrane region" description="Helical" evidence="6">
    <location>
        <begin position="105"/>
        <end position="127"/>
    </location>
</feature>
<feature type="transmembrane region" description="Helical" evidence="6">
    <location>
        <begin position="195"/>
        <end position="215"/>
    </location>
</feature>
<keyword evidence="5 6" id="KW-0472">Membrane</keyword>
<dbReference type="InterPro" id="IPR024671">
    <property type="entry name" value="Atg22-like"/>
</dbReference>
<dbReference type="AlphaFoldDB" id="A0A0P7WLI9"/>
<dbReference type="Proteomes" id="UP000182045">
    <property type="component" value="Unassembled WGS sequence"/>
</dbReference>
<evidence type="ECO:0000256" key="4">
    <source>
        <dbReference type="ARBA" id="ARBA00022989"/>
    </source>
</evidence>
<evidence type="ECO:0000256" key="1">
    <source>
        <dbReference type="ARBA" id="ARBA00004127"/>
    </source>
</evidence>
<evidence type="ECO:0000313" key="8">
    <source>
        <dbReference type="EMBL" id="KPP91680.1"/>
    </source>
</evidence>
<feature type="transmembrane region" description="Helical" evidence="6">
    <location>
        <begin position="248"/>
        <end position="274"/>
    </location>
</feature>
<feature type="transmembrane region" description="Helical" evidence="6">
    <location>
        <begin position="388"/>
        <end position="412"/>
    </location>
</feature>
<dbReference type="PANTHER" id="PTHR23519">
    <property type="entry name" value="AUTOPHAGY-RELATED PROTEIN 22"/>
    <property type="match status" value="1"/>
</dbReference>
<dbReference type="Gene3D" id="1.20.1250.20">
    <property type="entry name" value="MFS general substrate transporter like domains"/>
    <property type="match status" value="1"/>
</dbReference>
<evidence type="ECO:0000256" key="5">
    <source>
        <dbReference type="ARBA" id="ARBA00023136"/>
    </source>
</evidence>